<dbReference type="OrthoDB" id="690751at2759"/>
<dbReference type="Proteomes" id="UP000729402">
    <property type="component" value="Unassembled WGS sequence"/>
</dbReference>
<proteinExistence type="predicted"/>
<reference evidence="2" key="1">
    <citation type="journal article" date="2021" name="bioRxiv">
        <title>Whole Genome Assembly and Annotation of Northern Wild Rice, Zizania palustris L., Supports a Whole Genome Duplication in the Zizania Genus.</title>
        <authorList>
            <person name="Haas M."/>
            <person name="Kono T."/>
            <person name="Macchietto M."/>
            <person name="Millas R."/>
            <person name="McGilp L."/>
            <person name="Shao M."/>
            <person name="Duquette J."/>
            <person name="Hirsch C.N."/>
            <person name="Kimball J."/>
        </authorList>
    </citation>
    <scope>NUCLEOTIDE SEQUENCE</scope>
    <source>
        <tissue evidence="2">Fresh leaf tissue</tissue>
    </source>
</reference>
<dbReference type="Pfam" id="PF00078">
    <property type="entry name" value="RVT_1"/>
    <property type="match status" value="1"/>
</dbReference>
<dbReference type="PROSITE" id="PS50878">
    <property type="entry name" value="RT_POL"/>
    <property type="match status" value="1"/>
</dbReference>
<dbReference type="InterPro" id="IPR000477">
    <property type="entry name" value="RT_dom"/>
</dbReference>
<evidence type="ECO:0000313" key="2">
    <source>
        <dbReference type="EMBL" id="KAG8100647.1"/>
    </source>
</evidence>
<sequence>MNWNLENCRTILLFLDSCEDQRSLSLAEYNFRLIIKDSITSLLQFIHAYWKQRYTVRWTQLGDENTKYFHAAASDRLRHNTIASITLPNGTVLYSQEEKAEVFLDSFLGRMGFSSAPQMLFNLTELIPPHQSLDHLAAPFLLSDITSVVQNMPSSKAPGPDGFNGHFFKKCWHIIKDDIFSLCQDFFNHKTDLRPINNSYIILVPKKSNPTMVNDYRPISLVNSVIKIITKLLANRLQPLMPSIIHGNQYGFVKGRSIQDCLAWTFEYTHQCHCSKDPVALLKLDFEKAFDTVEHSTILLMLSHLGFPSCWIRWISSLLLSAHSAVVLNGIIGKFFTCKRGVRQGDPLSPLLFIIASDLLQYVLNEAAARGVVKAPPCHHLDDFPIVQYVDDTIVFLEATQWNVFALKALLNSFSASTGLKINFDKSCLVPINMERLEAESLAHTFGCGLGSFPFTYLGLPLGIRRPRFQDFTSLISKMEQRLVATSYWLSFAGRLQIINAVLSALPTYTMCMFHLPVKVVSLIDRIRRQCLWRGSSIQNPKLPLVAWRQVCRPKNFGGLGVINLRIQNTALLMKHLAKFYNKQDAPWIKLVWQHYYNLVSPPHLVGQRGSPWWKDILKLWPLFCAIAKPIVGCGTTISLWHDLWSPMPLAMLLPRLFSFAKSKKISLACFCKHPELSFHFFLPLSPEALCEFQQLQTLSLALGPLSDSRDSWTLLWGSSNFRPHRFYNSSFANSQVHPLFPQIWKTQCSNKIKVFFSLLLLDRLNTREILKRKKILLDSSDCLCILCSRGILESSMHLFFQCDFSVSCWSSVGICWDSSPSAADLVENFRRVTQWSFPLELIFVSCWSLWIHRNNCIFRNQQPSRRAWLSLFRSELGLQSHRFNPRLKSIIASWSNRL</sequence>
<name>A0A8J6BYY5_ZIZPA</name>
<reference evidence="2" key="2">
    <citation type="submission" date="2021-02" db="EMBL/GenBank/DDBJ databases">
        <authorList>
            <person name="Kimball J.A."/>
            <person name="Haas M.W."/>
            <person name="Macchietto M."/>
            <person name="Kono T."/>
            <person name="Duquette J."/>
            <person name="Shao M."/>
        </authorList>
    </citation>
    <scope>NUCLEOTIDE SEQUENCE</scope>
    <source>
        <tissue evidence="2">Fresh leaf tissue</tissue>
    </source>
</reference>
<dbReference type="PANTHER" id="PTHR33116">
    <property type="entry name" value="REVERSE TRANSCRIPTASE ZINC-BINDING DOMAIN-CONTAINING PROTEIN-RELATED-RELATED"/>
    <property type="match status" value="1"/>
</dbReference>
<evidence type="ECO:0000259" key="1">
    <source>
        <dbReference type="PROSITE" id="PS50878"/>
    </source>
</evidence>
<comment type="caution">
    <text evidence="2">The sequence shown here is derived from an EMBL/GenBank/DDBJ whole genome shotgun (WGS) entry which is preliminary data.</text>
</comment>
<accession>A0A8J6BYY5</accession>
<dbReference type="Pfam" id="PF13966">
    <property type="entry name" value="zf-RVT"/>
    <property type="match status" value="1"/>
</dbReference>
<dbReference type="AlphaFoldDB" id="A0A8J6BYY5"/>
<feature type="domain" description="Reverse transcriptase" evidence="1">
    <location>
        <begin position="185"/>
        <end position="462"/>
    </location>
</feature>
<keyword evidence="3" id="KW-1185">Reference proteome</keyword>
<dbReference type="EMBL" id="JAAALK010000079">
    <property type="protein sequence ID" value="KAG8100647.1"/>
    <property type="molecule type" value="Genomic_DNA"/>
</dbReference>
<gene>
    <name evidence="2" type="ORF">GUJ93_ZPchr0013g35164</name>
</gene>
<protein>
    <recommendedName>
        <fullName evidence="1">Reverse transcriptase domain-containing protein</fullName>
    </recommendedName>
</protein>
<evidence type="ECO:0000313" key="3">
    <source>
        <dbReference type="Proteomes" id="UP000729402"/>
    </source>
</evidence>
<dbReference type="CDD" id="cd01650">
    <property type="entry name" value="RT_nLTR_like"/>
    <property type="match status" value="1"/>
</dbReference>
<organism evidence="2 3">
    <name type="scientific">Zizania palustris</name>
    <name type="common">Northern wild rice</name>
    <dbReference type="NCBI Taxonomy" id="103762"/>
    <lineage>
        <taxon>Eukaryota</taxon>
        <taxon>Viridiplantae</taxon>
        <taxon>Streptophyta</taxon>
        <taxon>Embryophyta</taxon>
        <taxon>Tracheophyta</taxon>
        <taxon>Spermatophyta</taxon>
        <taxon>Magnoliopsida</taxon>
        <taxon>Liliopsida</taxon>
        <taxon>Poales</taxon>
        <taxon>Poaceae</taxon>
        <taxon>BOP clade</taxon>
        <taxon>Oryzoideae</taxon>
        <taxon>Oryzeae</taxon>
        <taxon>Zizaniinae</taxon>
        <taxon>Zizania</taxon>
    </lineage>
</organism>
<dbReference type="InterPro" id="IPR026960">
    <property type="entry name" value="RVT-Znf"/>
</dbReference>
<dbReference type="PANTHER" id="PTHR33116:SF87">
    <property type="entry name" value="OS01G0158850 PROTEIN"/>
    <property type="match status" value="1"/>
</dbReference>